<dbReference type="EMBL" id="JBGMEK010000038">
    <property type="protein sequence ID" value="MFA0812349.1"/>
    <property type="molecule type" value="Genomic_DNA"/>
</dbReference>
<dbReference type="Proteomes" id="UP001569428">
    <property type="component" value="Unassembled WGS sequence"/>
</dbReference>
<gene>
    <name evidence="3" type="ORF">ACCI49_15655</name>
</gene>
<keyword evidence="1" id="KW-0175">Coiled coil</keyword>
<protein>
    <submittedName>
        <fullName evidence="3">Uncharacterized protein</fullName>
    </submittedName>
</protein>
<feature type="coiled-coil region" evidence="1">
    <location>
        <begin position="60"/>
        <end position="115"/>
    </location>
</feature>
<feature type="signal peptide" evidence="2">
    <location>
        <begin position="1"/>
        <end position="23"/>
    </location>
</feature>
<feature type="chain" id="PRO_5046202965" evidence="2">
    <location>
        <begin position="24"/>
        <end position="115"/>
    </location>
</feature>
<accession>A0ABV4P2Z1</accession>
<evidence type="ECO:0000256" key="2">
    <source>
        <dbReference type="SAM" id="SignalP"/>
    </source>
</evidence>
<proteinExistence type="predicted"/>
<evidence type="ECO:0000313" key="3">
    <source>
        <dbReference type="EMBL" id="MFA0812349.1"/>
    </source>
</evidence>
<sequence length="115" mass="13262">MPLSIKKYLITIVILAISTCVHSEVQIDSHSSSQYLEKAHKEISGIVNNEEANIAIRRDAIIAQDNLEKALQKVNELNRKIESLEKRIKSYEDAIKKYKELTRNLKSKLKEQKNE</sequence>
<comment type="caution">
    <text evidence="3">The sequence shown here is derived from an EMBL/GenBank/DDBJ whole genome shotgun (WGS) entry which is preliminary data.</text>
</comment>
<name>A0ABV4P2Z1_9GAMM</name>
<reference evidence="3 4" key="1">
    <citation type="submission" date="2024-08" db="EMBL/GenBank/DDBJ databases">
        <authorList>
            <person name="Ishaq N."/>
        </authorList>
    </citation>
    <scope>NUCLEOTIDE SEQUENCE [LARGE SCALE GENOMIC DNA]</scope>
    <source>
        <strain evidence="3 4">DSM 18651</strain>
    </source>
</reference>
<dbReference type="RefSeq" id="WP_371840014.1">
    <property type="nucleotide sequence ID" value="NZ_JBGMEK010000038.1"/>
</dbReference>
<organism evidence="3 4">
    <name type="scientific">Microbulbifer epialgicus</name>
    <dbReference type="NCBI Taxonomy" id="393907"/>
    <lineage>
        <taxon>Bacteria</taxon>
        <taxon>Pseudomonadati</taxon>
        <taxon>Pseudomonadota</taxon>
        <taxon>Gammaproteobacteria</taxon>
        <taxon>Cellvibrionales</taxon>
        <taxon>Microbulbiferaceae</taxon>
        <taxon>Microbulbifer</taxon>
    </lineage>
</organism>
<evidence type="ECO:0000256" key="1">
    <source>
        <dbReference type="SAM" id="Coils"/>
    </source>
</evidence>
<evidence type="ECO:0000313" key="4">
    <source>
        <dbReference type="Proteomes" id="UP001569428"/>
    </source>
</evidence>
<keyword evidence="4" id="KW-1185">Reference proteome</keyword>
<keyword evidence="2" id="KW-0732">Signal</keyword>